<evidence type="ECO:0008006" key="9">
    <source>
        <dbReference type="Google" id="ProtNLM"/>
    </source>
</evidence>
<keyword evidence="8" id="KW-1185">Reference proteome</keyword>
<sequence length="320" mass="35003">MNARSILWSEACFVFPDRERPVIKISPVIKLIFVVLFTLALIIWAQQALSWSNILQHWETVSLSLVLGCLGMTVISHLLRGLRLFHGYKLLPDSTGLAAGPVFGVSLVHNAANFVLPMRLGELVLPALSRLRLNVNMTESVKTLLGIRLFDLHVLVSLILLLQLQRWGWWAAGGLAVLFAGLLVLPLFERIGPIRKFAPPQYRHYGAIAISYVLTALIWCVKLIAFYWIFNHFMPMAFNEAAVGILTADLSSSLPINGLASAGSYEAAFAAGLAATSNFSDASLAPIINLHLFLLASNIMAAAVGGLILMFSKKPESRDG</sequence>
<evidence type="ECO:0000256" key="3">
    <source>
        <dbReference type="ARBA" id="ARBA00022692"/>
    </source>
</evidence>
<evidence type="ECO:0000256" key="4">
    <source>
        <dbReference type="ARBA" id="ARBA00022989"/>
    </source>
</evidence>
<accession>A0A5S9QGX2</accession>
<keyword evidence="2" id="KW-1003">Cell membrane</keyword>
<organism evidence="7 8">
    <name type="scientific">BD1-7 clade bacterium</name>
    <dbReference type="NCBI Taxonomy" id="2029982"/>
    <lineage>
        <taxon>Bacteria</taxon>
        <taxon>Pseudomonadati</taxon>
        <taxon>Pseudomonadota</taxon>
        <taxon>Gammaproteobacteria</taxon>
        <taxon>Cellvibrionales</taxon>
        <taxon>Spongiibacteraceae</taxon>
        <taxon>BD1-7 clade</taxon>
    </lineage>
</organism>
<evidence type="ECO:0000313" key="7">
    <source>
        <dbReference type="EMBL" id="CAA0117051.1"/>
    </source>
</evidence>
<dbReference type="AlphaFoldDB" id="A0A5S9QGX2"/>
<dbReference type="InterPro" id="IPR022791">
    <property type="entry name" value="L-PG_synthase/AglD"/>
</dbReference>
<keyword evidence="5 6" id="KW-0472">Membrane</keyword>
<dbReference type="OrthoDB" id="421014at2"/>
<comment type="subcellular location">
    <subcellularLocation>
        <location evidence="1">Cell membrane</location>
        <topology evidence="1">Multi-pass membrane protein</topology>
    </subcellularLocation>
</comment>
<dbReference type="EMBL" id="CACSIO010000023">
    <property type="protein sequence ID" value="CAA0117051.1"/>
    <property type="molecule type" value="Genomic_DNA"/>
</dbReference>
<feature type="transmembrane region" description="Helical" evidence="6">
    <location>
        <begin position="167"/>
        <end position="188"/>
    </location>
</feature>
<feature type="transmembrane region" description="Helical" evidence="6">
    <location>
        <begin position="28"/>
        <end position="49"/>
    </location>
</feature>
<protein>
    <recommendedName>
        <fullName evidence="9">Flippase-like domain-containing protein</fullName>
    </recommendedName>
</protein>
<evidence type="ECO:0000256" key="6">
    <source>
        <dbReference type="SAM" id="Phobius"/>
    </source>
</evidence>
<evidence type="ECO:0000256" key="1">
    <source>
        <dbReference type="ARBA" id="ARBA00004651"/>
    </source>
</evidence>
<gene>
    <name evidence="7" type="ORF">OPDIPICF_02012</name>
</gene>
<name>A0A5S9QGX2_9GAMM</name>
<feature type="transmembrane region" description="Helical" evidence="6">
    <location>
        <begin position="140"/>
        <end position="161"/>
    </location>
</feature>
<keyword evidence="3 6" id="KW-0812">Transmembrane</keyword>
<evidence type="ECO:0000313" key="8">
    <source>
        <dbReference type="Proteomes" id="UP000441399"/>
    </source>
</evidence>
<evidence type="ECO:0000256" key="2">
    <source>
        <dbReference type="ARBA" id="ARBA00022475"/>
    </source>
</evidence>
<evidence type="ECO:0000256" key="5">
    <source>
        <dbReference type="ARBA" id="ARBA00023136"/>
    </source>
</evidence>
<feature type="transmembrane region" description="Helical" evidence="6">
    <location>
        <begin position="61"/>
        <end position="79"/>
    </location>
</feature>
<proteinExistence type="predicted"/>
<reference evidence="7 8" key="1">
    <citation type="submission" date="2019-11" db="EMBL/GenBank/DDBJ databases">
        <authorList>
            <person name="Holert J."/>
        </authorList>
    </citation>
    <scope>NUCLEOTIDE SEQUENCE [LARGE SCALE GENOMIC DNA]</scope>
    <source>
        <strain evidence="7">SB11_3</strain>
    </source>
</reference>
<keyword evidence="4 6" id="KW-1133">Transmembrane helix</keyword>
<feature type="transmembrane region" description="Helical" evidence="6">
    <location>
        <begin position="287"/>
        <end position="311"/>
    </location>
</feature>
<dbReference type="GO" id="GO:0005886">
    <property type="term" value="C:plasma membrane"/>
    <property type="evidence" value="ECO:0007669"/>
    <property type="project" value="UniProtKB-SubCell"/>
</dbReference>
<feature type="transmembrane region" description="Helical" evidence="6">
    <location>
        <begin position="209"/>
        <end position="230"/>
    </location>
</feature>
<dbReference type="Pfam" id="PF03706">
    <property type="entry name" value="LPG_synthase_TM"/>
    <property type="match status" value="1"/>
</dbReference>
<dbReference type="Proteomes" id="UP000441399">
    <property type="component" value="Unassembled WGS sequence"/>
</dbReference>